<feature type="signal peptide" evidence="1">
    <location>
        <begin position="1"/>
        <end position="18"/>
    </location>
</feature>
<dbReference type="EMBL" id="MU853232">
    <property type="protein sequence ID" value="KAK4122077.1"/>
    <property type="molecule type" value="Genomic_DNA"/>
</dbReference>
<dbReference type="AlphaFoldDB" id="A0AAN6Z207"/>
<reference evidence="2" key="2">
    <citation type="submission" date="2023-05" db="EMBL/GenBank/DDBJ databases">
        <authorList>
            <consortium name="Lawrence Berkeley National Laboratory"/>
            <person name="Steindorff A."/>
            <person name="Hensen N."/>
            <person name="Bonometti L."/>
            <person name="Westerberg I."/>
            <person name="Brannstrom I.O."/>
            <person name="Guillou S."/>
            <person name="Cros-Aarteil S."/>
            <person name="Calhoun S."/>
            <person name="Haridas S."/>
            <person name="Kuo A."/>
            <person name="Mondo S."/>
            <person name="Pangilinan J."/>
            <person name="Riley R."/>
            <person name="Labutti K."/>
            <person name="Andreopoulos B."/>
            <person name="Lipzen A."/>
            <person name="Chen C."/>
            <person name="Yanf M."/>
            <person name="Daum C."/>
            <person name="Ng V."/>
            <person name="Clum A."/>
            <person name="Ohm R."/>
            <person name="Martin F."/>
            <person name="Silar P."/>
            <person name="Natvig D."/>
            <person name="Lalanne C."/>
            <person name="Gautier V."/>
            <person name="Ament-Velasquez S.L."/>
            <person name="Kruys A."/>
            <person name="Hutchinson M.I."/>
            <person name="Powell A.J."/>
            <person name="Barry K."/>
            <person name="Miller A.N."/>
            <person name="Grigoriev I.V."/>
            <person name="Debuchy R."/>
            <person name="Gladieux P."/>
            <person name="Thoren M.H."/>
            <person name="Johannesson H."/>
        </authorList>
    </citation>
    <scope>NUCLEOTIDE SEQUENCE</scope>
    <source>
        <strain evidence="2">CBS 731.68</strain>
    </source>
</reference>
<dbReference type="Gene3D" id="3.50.50.60">
    <property type="entry name" value="FAD/NAD(P)-binding domain"/>
    <property type="match status" value="1"/>
</dbReference>
<dbReference type="Proteomes" id="UP001302602">
    <property type="component" value="Unassembled WGS sequence"/>
</dbReference>
<evidence type="ECO:0000313" key="2">
    <source>
        <dbReference type="EMBL" id="KAK4122077.1"/>
    </source>
</evidence>
<protein>
    <submittedName>
        <fullName evidence="2">FAD dependent oxidoreductase</fullName>
    </submittedName>
</protein>
<accession>A0AAN6Z207</accession>
<feature type="chain" id="PRO_5042840670" evidence="1">
    <location>
        <begin position="19"/>
        <end position="435"/>
    </location>
</feature>
<keyword evidence="3" id="KW-1185">Reference proteome</keyword>
<dbReference type="InterPro" id="IPR036188">
    <property type="entry name" value="FAD/NAD-bd_sf"/>
</dbReference>
<dbReference type="GeneID" id="87822521"/>
<evidence type="ECO:0000313" key="3">
    <source>
        <dbReference type="Proteomes" id="UP001302602"/>
    </source>
</evidence>
<dbReference type="Pfam" id="PF13450">
    <property type="entry name" value="NAD_binding_8"/>
    <property type="match status" value="1"/>
</dbReference>
<proteinExistence type="predicted"/>
<evidence type="ECO:0000256" key="1">
    <source>
        <dbReference type="SAM" id="SignalP"/>
    </source>
</evidence>
<dbReference type="RefSeq" id="XP_062645848.1">
    <property type="nucleotide sequence ID" value="XM_062785755.1"/>
</dbReference>
<dbReference type="Gene3D" id="3.30.70.1990">
    <property type="match status" value="1"/>
</dbReference>
<dbReference type="Gene3D" id="1.10.405.20">
    <property type="match status" value="1"/>
</dbReference>
<reference evidence="2" key="1">
    <citation type="journal article" date="2023" name="Mol. Phylogenet. Evol.">
        <title>Genome-scale phylogeny and comparative genomics of the fungal order Sordariales.</title>
        <authorList>
            <person name="Hensen N."/>
            <person name="Bonometti L."/>
            <person name="Westerberg I."/>
            <person name="Brannstrom I.O."/>
            <person name="Guillou S."/>
            <person name="Cros-Aarteil S."/>
            <person name="Calhoun S."/>
            <person name="Haridas S."/>
            <person name="Kuo A."/>
            <person name="Mondo S."/>
            <person name="Pangilinan J."/>
            <person name="Riley R."/>
            <person name="LaButti K."/>
            <person name="Andreopoulos B."/>
            <person name="Lipzen A."/>
            <person name="Chen C."/>
            <person name="Yan M."/>
            <person name="Daum C."/>
            <person name="Ng V."/>
            <person name="Clum A."/>
            <person name="Steindorff A."/>
            <person name="Ohm R.A."/>
            <person name="Martin F."/>
            <person name="Silar P."/>
            <person name="Natvig D.O."/>
            <person name="Lalanne C."/>
            <person name="Gautier V."/>
            <person name="Ament-Velasquez S.L."/>
            <person name="Kruys A."/>
            <person name="Hutchinson M.I."/>
            <person name="Powell A.J."/>
            <person name="Barry K."/>
            <person name="Miller A.N."/>
            <person name="Grigoriev I.V."/>
            <person name="Debuchy R."/>
            <person name="Gladieux P."/>
            <person name="Hiltunen Thoren M."/>
            <person name="Johannesson H."/>
        </authorList>
    </citation>
    <scope>NUCLEOTIDE SEQUENCE</scope>
    <source>
        <strain evidence="2">CBS 731.68</strain>
    </source>
</reference>
<gene>
    <name evidence="2" type="ORF">N657DRAFT_106565</name>
</gene>
<name>A0AAN6Z207_9PEZI</name>
<comment type="caution">
    <text evidence="2">The sequence shown here is derived from an EMBL/GenBank/DDBJ whole genome shotgun (WGS) entry which is preliminary data.</text>
</comment>
<keyword evidence="1" id="KW-0732">Signal</keyword>
<dbReference type="SUPFAM" id="SSF51905">
    <property type="entry name" value="FAD/NAD(P)-binding domain"/>
    <property type="match status" value="1"/>
</dbReference>
<sequence>MRTCILIAALSWGPLSCALAPGPRTADLFDDRSYASHDVITRDVAVIGGGSSGTYTAINLRALGKSVIVVEKNNRLGGHTYTYADPSTGVTINWGLQAIYNISAARDYLSLLGVLMGPFQPNPVTRTYADFKTGKPVSAPKSPGFAGYAEQLHKYPYLAYSWDLPSPVPEDLLLPFGKFLTKYNIEGVGYGVYFGGQGCTNILQQLTVNVFKMIDDSYLNSMTGAAMMPVSGNNGELYDKALAILGSDTLLSSTIVASKRSSNHGGVRLIVKSGSGRKLIKASKLVITIPPLLNNLAPFDLDSTERRLFSQWRYSNYFSMLVNNTGLPSGFQFANAVNSSAGTFSIPNLPAPYQITGTRIPGLFYVWYGSPHDMTEAEVKADVTAVIKRLRHTFNSTVTTPPTFVEFRSNTPFKLVVPAQAVTGGFYQELKARKY</sequence>
<organism evidence="2 3">
    <name type="scientific">Parathielavia appendiculata</name>
    <dbReference type="NCBI Taxonomy" id="2587402"/>
    <lineage>
        <taxon>Eukaryota</taxon>
        <taxon>Fungi</taxon>
        <taxon>Dikarya</taxon>
        <taxon>Ascomycota</taxon>
        <taxon>Pezizomycotina</taxon>
        <taxon>Sordariomycetes</taxon>
        <taxon>Sordariomycetidae</taxon>
        <taxon>Sordariales</taxon>
        <taxon>Chaetomiaceae</taxon>
        <taxon>Parathielavia</taxon>
    </lineage>
</organism>